<gene>
    <name evidence="1" type="ORF">V6N11_031825</name>
</gene>
<keyword evidence="2" id="KW-1185">Reference proteome</keyword>
<dbReference type="SUPFAM" id="SSF56112">
    <property type="entry name" value="Protein kinase-like (PK-like)"/>
    <property type="match status" value="1"/>
</dbReference>
<organism evidence="1 2">
    <name type="scientific">Hibiscus sabdariffa</name>
    <name type="common">roselle</name>
    <dbReference type="NCBI Taxonomy" id="183260"/>
    <lineage>
        <taxon>Eukaryota</taxon>
        <taxon>Viridiplantae</taxon>
        <taxon>Streptophyta</taxon>
        <taxon>Embryophyta</taxon>
        <taxon>Tracheophyta</taxon>
        <taxon>Spermatophyta</taxon>
        <taxon>Magnoliopsida</taxon>
        <taxon>eudicotyledons</taxon>
        <taxon>Gunneridae</taxon>
        <taxon>Pentapetalae</taxon>
        <taxon>rosids</taxon>
        <taxon>malvids</taxon>
        <taxon>Malvales</taxon>
        <taxon>Malvaceae</taxon>
        <taxon>Malvoideae</taxon>
        <taxon>Hibiscus</taxon>
    </lineage>
</organism>
<evidence type="ECO:0008006" key="3">
    <source>
        <dbReference type="Google" id="ProtNLM"/>
    </source>
</evidence>
<name>A0ABR2SZJ6_9ROSI</name>
<comment type="caution">
    <text evidence="1">The sequence shown here is derived from an EMBL/GenBank/DDBJ whole genome shotgun (WGS) entry which is preliminary data.</text>
</comment>
<dbReference type="InterPro" id="IPR011009">
    <property type="entry name" value="Kinase-like_dom_sf"/>
</dbReference>
<dbReference type="Gene3D" id="3.30.200.20">
    <property type="entry name" value="Phosphorylase Kinase, domain 1"/>
    <property type="match status" value="1"/>
</dbReference>
<evidence type="ECO:0000313" key="2">
    <source>
        <dbReference type="Proteomes" id="UP001396334"/>
    </source>
</evidence>
<accession>A0ABR2SZJ6</accession>
<sequence length="89" mass="10441">MEHYEIMEQIGCVAFGAVILVHHKFENKKYVLKKIILVQQTSVARDRLIKKKQRLVRKYHQVGPRNFATRRDSSSMDWDIKLNGRNSGS</sequence>
<dbReference type="EMBL" id="JBBPBN010000010">
    <property type="protein sequence ID" value="KAK9030398.1"/>
    <property type="molecule type" value="Genomic_DNA"/>
</dbReference>
<dbReference type="Proteomes" id="UP001396334">
    <property type="component" value="Unassembled WGS sequence"/>
</dbReference>
<protein>
    <recommendedName>
        <fullName evidence="3">Protein kinase domain-containing protein</fullName>
    </recommendedName>
</protein>
<reference evidence="1 2" key="1">
    <citation type="journal article" date="2024" name="G3 (Bethesda)">
        <title>Genome assembly of Hibiscus sabdariffa L. provides insights into metabolisms of medicinal natural products.</title>
        <authorList>
            <person name="Kim T."/>
        </authorList>
    </citation>
    <scope>NUCLEOTIDE SEQUENCE [LARGE SCALE GENOMIC DNA]</scope>
    <source>
        <strain evidence="1">TK-2024</strain>
        <tissue evidence="1">Old leaves</tissue>
    </source>
</reference>
<proteinExistence type="predicted"/>
<evidence type="ECO:0000313" key="1">
    <source>
        <dbReference type="EMBL" id="KAK9030398.1"/>
    </source>
</evidence>